<comment type="similarity">
    <text evidence="1">Belongs to the proteasome subunit p55 family.</text>
</comment>
<dbReference type="PANTHER" id="PTHR10855:SF1">
    <property type="entry name" value="26S PROTEASOME NON-ATPASE REGULATORY SUBUNIT 12"/>
    <property type="match status" value="1"/>
</dbReference>
<name>A0A0H5R4F7_9EUKA</name>
<accession>A0A0H5R4F7</accession>
<keyword evidence="2" id="KW-0647">Proteasome</keyword>
<dbReference type="Pfam" id="PF01399">
    <property type="entry name" value="PCI"/>
    <property type="match status" value="1"/>
</dbReference>
<dbReference type="Pfam" id="PF18098">
    <property type="entry name" value="RPN5_C"/>
    <property type="match status" value="1"/>
</dbReference>
<dbReference type="SUPFAM" id="SSF46785">
    <property type="entry name" value="Winged helix' DNA-binding domain"/>
    <property type="match status" value="1"/>
</dbReference>
<dbReference type="SMART" id="SM00088">
    <property type="entry name" value="PINT"/>
    <property type="match status" value="1"/>
</dbReference>
<dbReference type="PANTHER" id="PTHR10855">
    <property type="entry name" value="26S PROTEASOME NON-ATPASE REGULATORY SUBUNIT 12/COP9 SIGNALOSOME COMPLEX SUBUNIT 4"/>
    <property type="match status" value="1"/>
</dbReference>
<dbReference type="InterPro" id="IPR036388">
    <property type="entry name" value="WH-like_DNA-bd_sf"/>
</dbReference>
<dbReference type="FunFam" id="1.10.10.10:FF:000070">
    <property type="entry name" value="26S proteasome non-ATPase regulatory subunit 12"/>
    <property type="match status" value="1"/>
</dbReference>
<dbReference type="Pfam" id="PF22241">
    <property type="entry name" value="PSMD12-CSN4_N"/>
    <property type="match status" value="1"/>
</dbReference>
<evidence type="ECO:0000259" key="3">
    <source>
        <dbReference type="PROSITE" id="PS50250"/>
    </source>
</evidence>
<dbReference type="GO" id="GO:0005634">
    <property type="term" value="C:nucleus"/>
    <property type="evidence" value="ECO:0007669"/>
    <property type="project" value="UniProtKB-ARBA"/>
</dbReference>
<dbReference type="InterPro" id="IPR036390">
    <property type="entry name" value="WH_DNA-bd_sf"/>
</dbReference>
<dbReference type="InterPro" id="IPR000717">
    <property type="entry name" value="PCI_dom"/>
</dbReference>
<evidence type="ECO:0000313" key="4">
    <source>
        <dbReference type="EMBL" id="CRZ09090.1"/>
    </source>
</evidence>
<protein>
    <recommendedName>
        <fullName evidence="3">PCI domain-containing protein</fullName>
    </recommendedName>
</protein>
<dbReference type="InterPro" id="IPR054559">
    <property type="entry name" value="PSMD12-CSN4-like_N"/>
</dbReference>
<dbReference type="GO" id="GO:0005737">
    <property type="term" value="C:cytoplasm"/>
    <property type="evidence" value="ECO:0007669"/>
    <property type="project" value="TreeGrafter"/>
</dbReference>
<dbReference type="InterPro" id="IPR040896">
    <property type="entry name" value="RPN5_C"/>
</dbReference>
<dbReference type="PROSITE" id="PS50250">
    <property type="entry name" value="PCI"/>
    <property type="match status" value="1"/>
</dbReference>
<sequence length="438" mass="50366">MADEIPKMLADHSQEVNRLVPVVVADAKSNPKSLPEYLDTLLSLEKKTRLSSDLSSSKVVVLAILNLIFELQKWDVLNDHFRLLCKRRAQLKPIVQIVVQEGVKFVDKVTSKSVKVELINVLREVSEGKIFVELERARLTRILASMLEADGKISEAADTLQDVQVEIMGTMEKVEKAEFLLEQIRLTMDKNDFVRAEIICKKVNKSVLGEEPEFEQLKLKFHRLMIRFYSHSDKYLDICQAYKAIYQSKSIQESKAEWQPVLRNLTFYALLSPHSPSQVEIVKWLRSLKNLETIPSMKSAIDLICTPELIGRPIPQEKEWASEFFSGEKSAQMKVDLDCRLIEHNLRLLANNYTRVTFPRLSVLLQLTPDETERHISDMVNDKSIFAKIDRPAGIVSFRQKRKPDIVLNEWSSDISDLLSLVEKTCHLINKEIMMYGL</sequence>
<dbReference type="Gene3D" id="1.10.10.10">
    <property type="entry name" value="Winged helix-like DNA-binding domain superfamily/Winged helix DNA-binding domain"/>
    <property type="match status" value="1"/>
</dbReference>
<dbReference type="AlphaFoldDB" id="A0A0H5R4F7"/>
<evidence type="ECO:0000256" key="2">
    <source>
        <dbReference type="ARBA" id="ARBA00022942"/>
    </source>
</evidence>
<dbReference type="GO" id="GO:0008541">
    <property type="term" value="C:proteasome regulatory particle, lid subcomplex"/>
    <property type="evidence" value="ECO:0007669"/>
    <property type="project" value="TreeGrafter"/>
</dbReference>
<feature type="domain" description="PCI" evidence="3">
    <location>
        <begin position="237"/>
        <end position="403"/>
    </location>
</feature>
<dbReference type="EMBL" id="HACM01008648">
    <property type="protein sequence ID" value="CRZ09090.1"/>
    <property type="molecule type" value="Transcribed_RNA"/>
</dbReference>
<evidence type="ECO:0000256" key="1">
    <source>
        <dbReference type="ARBA" id="ARBA00006397"/>
    </source>
</evidence>
<proteinExistence type="inferred from homology"/>
<dbReference type="InterPro" id="IPR040134">
    <property type="entry name" value="PSMD12/CSN4"/>
</dbReference>
<organism evidence="4">
    <name type="scientific">Spongospora subterranea</name>
    <dbReference type="NCBI Taxonomy" id="70186"/>
    <lineage>
        <taxon>Eukaryota</taxon>
        <taxon>Sar</taxon>
        <taxon>Rhizaria</taxon>
        <taxon>Endomyxa</taxon>
        <taxon>Phytomyxea</taxon>
        <taxon>Plasmodiophorida</taxon>
        <taxon>Plasmodiophoridae</taxon>
        <taxon>Spongospora</taxon>
    </lineage>
</organism>
<reference evidence="4" key="1">
    <citation type="submission" date="2015-04" db="EMBL/GenBank/DDBJ databases">
        <title>The genome sequence of the plant pathogenic Rhizarian Plasmodiophora brassicae reveals insights in its biotrophic life cycle and the origin of chitin synthesis.</title>
        <authorList>
            <person name="Schwelm A."/>
            <person name="Fogelqvist J."/>
            <person name="Knaust A."/>
            <person name="Julke S."/>
            <person name="Lilja T."/>
            <person name="Dhandapani V."/>
            <person name="Bonilla-Rosso G."/>
            <person name="Karlsson M."/>
            <person name="Shevchenko A."/>
            <person name="Choi S.R."/>
            <person name="Kim H.G."/>
            <person name="Park J.Y."/>
            <person name="Lim Y.P."/>
            <person name="Ludwig-Muller J."/>
            <person name="Dixelius C."/>
        </authorList>
    </citation>
    <scope>NUCLEOTIDE SEQUENCE</scope>
    <source>
        <tissue evidence="4">Potato root galls</tissue>
    </source>
</reference>